<gene>
    <name evidence="1" type="ORF">BHS01_06365</name>
</gene>
<dbReference type="EMBL" id="CP017195">
    <property type="protein sequence ID" value="QDJ28169.1"/>
    <property type="molecule type" value="Genomic_DNA"/>
</dbReference>
<name>A0A7L4WDA2_9LACT</name>
<evidence type="ECO:0000313" key="1">
    <source>
        <dbReference type="EMBL" id="QDJ28169.1"/>
    </source>
</evidence>
<organism evidence="1 2">
    <name type="scientific">Pseudolactococcus paracarnosus</name>
    <dbReference type="NCBI Taxonomy" id="2749962"/>
    <lineage>
        <taxon>Bacteria</taxon>
        <taxon>Bacillati</taxon>
        <taxon>Bacillota</taxon>
        <taxon>Bacilli</taxon>
        <taxon>Lactobacillales</taxon>
        <taxon>Streptococcaceae</taxon>
        <taxon>Pseudolactococcus</taxon>
    </lineage>
</organism>
<reference evidence="1 2" key="1">
    <citation type="submission" date="2016-09" db="EMBL/GenBank/DDBJ databases">
        <title>Lactic acid bacteria from MAP meat Genome sequencing and assembly.</title>
        <authorList>
            <person name="Behr J."/>
            <person name="Hilgarth M."/>
            <person name="Vogel R.F."/>
        </authorList>
    </citation>
    <scope>NUCLEOTIDE SEQUENCE [LARGE SCALE GENOMIC DNA]</scope>
    <source>
        <strain evidence="1 2">TMW21615</strain>
    </source>
</reference>
<evidence type="ECO:0000313" key="2">
    <source>
        <dbReference type="Proteomes" id="UP000516280"/>
    </source>
</evidence>
<dbReference type="RefSeq" id="WP_109834406.1">
    <property type="nucleotide sequence ID" value="NZ_CP017195.1"/>
</dbReference>
<protein>
    <submittedName>
        <fullName evidence="1">Uncharacterized protein</fullName>
    </submittedName>
</protein>
<dbReference type="AlphaFoldDB" id="A0A7L4WDA2"/>
<accession>A0A7L4WDA2</accession>
<dbReference type="KEGG" id="lpaa:BHS01_06365"/>
<dbReference type="Proteomes" id="UP000516280">
    <property type="component" value="Chromosome"/>
</dbReference>
<sequence length="152" mass="17504">MKWTNIKPVLIAIFCTLLFGLVMTIGNYFFGHSASDIIGTWQAQDSNGKNTIIKISKKKLVIDGHIVSNNQYLSGYRYQSKDNIIRDNRKIYYYGFSTKNNMSFSVAFPDKDKRIAMLVASDNEDALKGKMIYVLNKNNQPDYQQYSSKYLK</sequence>
<proteinExistence type="predicted"/>